<evidence type="ECO:0000313" key="8">
    <source>
        <dbReference type="EMBL" id="GMI44111.1"/>
    </source>
</evidence>
<dbReference type="Pfam" id="PF04117">
    <property type="entry name" value="Mpv17_PMP22"/>
    <property type="match status" value="1"/>
</dbReference>
<evidence type="ECO:0000256" key="4">
    <source>
        <dbReference type="ARBA" id="ARBA00022989"/>
    </source>
</evidence>
<dbReference type="PANTHER" id="PTHR11266">
    <property type="entry name" value="PEROXISOMAL MEMBRANE PROTEIN 2, PXMP2 MPV17"/>
    <property type="match status" value="1"/>
</dbReference>
<dbReference type="PROSITE" id="PS51257">
    <property type="entry name" value="PROKAR_LIPOPROTEIN"/>
    <property type="match status" value="1"/>
</dbReference>
<dbReference type="Proteomes" id="UP001165065">
    <property type="component" value="Unassembled WGS sequence"/>
</dbReference>
<dbReference type="OrthoDB" id="430207at2759"/>
<evidence type="ECO:0000256" key="7">
    <source>
        <dbReference type="SAM" id="SignalP"/>
    </source>
</evidence>
<accession>A0A9W7LC06</accession>
<keyword evidence="7" id="KW-0732">Signal</keyword>
<feature type="transmembrane region" description="Helical" evidence="6">
    <location>
        <begin position="249"/>
        <end position="269"/>
    </location>
</feature>
<proteinExistence type="inferred from homology"/>
<evidence type="ECO:0000256" key="5">
    <source>
        <dbReference type="ARBA" id="ARBA00023136"/>
    </source>
</evidence>
<feature type="signal peptide" evidence="7">
    <location>
        <begin position="1"/>
        <end position="20"/>
    </location>
</feature>
<dbReference type="GO" id="GO:0005737">
    <property type="term" value="C:cytoplasm"/>
    <property type="evidence" value="ECO:0007669"/>
    <property type="project" value="TreeGrafter"/>
</dbReference>
<feature type="transmembrane region" description="Helical" evidence="6">
    <location>
        <begin position="177"/>
        <end position="199"/>
    </location>
</feature>
<dbReference type="GO" id="GO:0016020">
    <property type="term" value="C:membrane"/>
    <property type="evidence" value="ECO:0007669"/>
    <property type="project" value="UniProtKB-SubCell"/>
</dbReference>
<evidence type="ECO:0000313" key="9">
    <source>
        <dbReference type="Proteomes" id="UP001165065"/>
    </source>
</evidence>
<sequence>MARTLLFIFVALVSCLSVTCFSPAISTSRSLTSLKAKSARGSLTTSEGEMKRRAWLGKITYGSLLPVVTLFGGSALAENGGAVTSISDDLSMPETAPLSDAEQQARDAERLAKKASLQKKSTRPLDYGESVKAEKEKQAEMKKIVYFMVFFPFVNLILRPTLALAATGSPDLPLREAIFPLLVSAVTGMSLTALADLIVQVSGNDMSNDSDLYRCNYLMSLTDLTRSEKWKRFTGKLVDRGRAVNLPRLLSFALFGLCLKGIFQFFFYSFWLPRISNGSTILSLAFDSLGYVPLVYYPFYFMLTGKIQYNRGLLDSLRAYKKDMVRLCTASIMFWLPIQVVNFTFTPDLWRNLVVLCAAFIWTIVLSILTQ</sequence>
<dbReference type="InterPro" id="IPR007248">
    <property type="entry name" value="Mpv17_PMP22"/>
</dbReference>
<dbReference type="AlphaFoldDB" id="A0A9W7LC06"/>
<dbReference type="EMBL" id="BRYA01001469">
    <property type="protein sequence ID" value="GMI44111.1"/>
    <property type="molecule type" value="Genomic_DNA"/>
</dbReference>
<comment type="similarity">
    <text evidence="2">Belongs to the peroxisomal membrane protein PXMP2/4 family.</text>
</comment>
<dbReference type="PANTHER" id="PTHR11266:SF21">
    <property type="entry name" value="ACT DOMAIN-CONTAINING PROTEIN"/>
    <property type="match status" value="1"/>
</dbReference>
<feature type="transmembrane region" description="Helical" evidence="6">
    <location>
        <begin position="144"/>
        <end position="165"/>
    </location>
</feature>
<evidence type="ECO:0000256" key="2">
    <source>
        <dbReference type="ARBA" id="ARBA00006824"/>
    </source>
</evidence>
<evidence type="ECO:0000256" key="1">
    <source>
        <dbReference type="ARBA" id="ARBA00004141"/>
    </source>
</evidence>
<comment type="subcellular location">
    <subcellularLocation>
        <location evidence="1">Membrane</location>
        <topology evidence="1">Multi-pass membrane protein</topology>
    </subcellularLocation>
</comment>
<feature type="chain" id="PRO_5040828984" evidence="7">
    <location>
        <begin position="21"/>
        <end position="371"/>
    </location>
</feature>
<feature type="transmembrane region" description="Helical" evidence="6">
    <location>
        <begin position="281"/>
        <end position="303"/>
    </location>
</feature>
<keyword evidence="9" id="KW-1185">Reference proteome</keyword>
<evidence type="ECO:0000256" key="6">
    <source>
        <dbReference type="SAM" id="Phobius"/>
    </source>
</evidence>
<feature type="transmembrane region" description="Helical" evidence="6">
    <location>
        <begin position="59"/>
        <end position="77"/>
    </location>
</feature>
<gene>
    <name evidence="8" type="ORF">TrCOL_g9251</name>
</gene>
<keyword evidence="5 6" id="KW-0472">Membrane</keyword>
<name>A0A9W7LC06_9STRA</name>
<feature type="transmembrane region" description="Helical" evidence="6">
    <location>
        <begin position="349"/>
        <end position="369"/>
    </location>
</feature>
<organism evidence="8 9">
    <name type="scientific">Triparma columacea</name>
    <dbReference type="NCBI Taxonomy" id="722753"/>
    <lineage>
        <taxon>Eukaryota</taxon>
        <taxon>Sar</taxon>
        <taxon>Stramenopiles</taxon>
        <taxon>Ochrophyta</taxon>
        <taxon>Bolidophyceae</taxon>
        <taxon>Parmales</taxon>
        <taxon>Triparmaceae</taxon>
        <taxon>Triparma</taxon>
    </lineage>
</organism>
<feature type="transmembrane region" description="Helical" evidence="6">
    <location>
        <begin position="324"/>
        <end position="343"/>
    </location>
</feature>
<comment type="caution">
    <text evidence="8">The sequence shown here is derived from an EMBL/GenBank/DDBJ whole genome shotgun (WGS) entry which is preliminary data.</text>
</comment>
<keyword evidence="3 6" id="KW-0812">Transmembrane</keyword>
<keyword evidence="4 6" id="KW-1133">Transmembrane helix</keyword>
<reference evidence="9" key="1">
    <citation type="journal article" date="2023" name="Commun. Biol.">
        <title>Genome analysis of Parmales, the sister group of diatoms, reveals the evolutionary specialization of diatoms from phago-mixotrophs to photoautotrophs.</title>
        <authorList>
            <person name="Ban H."/>
            <person name="Sato S."/>
            <person name="Yoshikawa S."/>
            <person name="Yamada K."/>
            <person name="Nakamura Y."/>
            <person name="Ichinomiya M."/>
            <person name="Sato N."/>
            <person name="Blanc-Mathieu R."/>
            <person name="Endo H."/>
            <person name="Kuwata A."/>
            <person name="Ogata H."/>
        </authorList>
    </citation>
    <scope>NUCLEOTIDE SEQUENCE [LARGE SCALE GENOMIC DNA]</scope>
</reference>
<evidence type="ECO:0000256" key="3">
    <source>
        <dbReference type="ARBA" id="ARBA00022692"/>
    </source>
</evidence>
<protein>
    <submittedName>
        <fullName evidence="8">Uncharacterized protein</fullName>
    </submittedName>
</protein>